<dbReference type="SUPFAM" id="SSF46689">
    <property type="entry name" value="Homeodomain-like"/>
    <property type="match status" value="2"/>
</dbReference>
<dbReference type="InterPro" id="IPR014710">
    <property type="entry name" value="RmlC-like_jellyroll"/>
</dbReference>
<dbReference type="PROSITE" id="PS00041">
    <property type="entry name" value="HTH_ARAC_FAMILY_1"/>
    <property type="match status" value="1"/>
</dbReference>
<dbReference type="InterPro" id="IPR047264">
    <property type="entry name" value="Cupin_HpaA-like_N"/>
</dbReference>
<dbReference type="PANTHER" id="PTHR43280">
    <property type="entry name" value="ARAC-FAMILY TRANSCRIPTIONAL REGULATOR"/>
    <property type="match status" value="1"/>
</dbReference>
<evidence type="ECO:0000256" key="5">
    <source>
        <dbReference type="SAM" id="MobiDB-lite"/>
    </source>
</evidence>
<dbReference type="InterPro" id="IPR020449">
    <property type="entry name" value="Tscrpt_reg_AraC-type_HTH"/>
</dbReference>
<name>A1WL12_VEREI</name>
<dbReference type="InterPro" id="IPR037923">
    <property type="entry name" value="HTH-like"/>
</dbReference>
<dbReference type="PANTHER" id="PTHR43280:SF32">
    <property type="entry name" value="TRANSCRIPTIONAL REGULATORY PROTEIN"/>
    <property type="match status" value="1"/>
</dbReference>
<accession>A1WL12</accession>
<dbReference type="InterPro" id="IPR003313">
    <property type="entry name" value="AraC-bd"/>
</dbReference>
<dbReference type="STRING" id="391735.Veis_2574"/>
<keyword evidence="2" id="KW-0238">DNA-binding</keyword>
<dbReference type="InterPro" id="IPR018060">
    <property type="entry name" value="HTH_AraC"/>
</dbReference>
<dbReference type="GO" id="GO:0003700">
    <property type="term" value="F:DNA-binding transcription factor activity"/>
    <property type="evidence" value="ECO:0007669"/>
    <property type="project" value="InterPro"/>
</dbReference>
<dbReference type="CDD" id="cd06999">
    <property type="entry name" value="cupin_HpaA-like_N"/>
    <property type="match status" value="1"/>
</dbReference>
<gene>
    <name evidence="7" type="ordered locus">Veis_2574</name>
</gene>
<dbReference type="Proteomes" id="UP000000374">
    <property type="component" value="Chromosome"/>
</dbReference>
<feature type="region of interest" description="Disordered" evidence="5">
    <location>
        <begin position="317"/>
        <end position="343"/>
    </location>
</feature>
<keyword evidence="1" id="KW-0805">Transcription regulation</keyword>
<dbReference type="Gene3D" id="1.10.10.60">
    <property type="entry name" value="Homeodomain-like"/>
    <property type="match status" value="1"/>
</dbReference>
<evidence type="ECO:0000259" key="6">
    <source>
        <dbReference type="PROSITE" id="PS01124"/>
    </source>
</evidence>
<dbReference type="Gene3D" id="2.60.120.10">
    <property type="entry name" value="Jelly Rolls"/>
    <property type="match status" value="1"/>
</dbReference>
<dbReference type="AlphaFoldDB" id="A1WL12"/>
<keyword evidence="4" id="KW-0804">Transcription</keyword>
<dbReference type="EMBL" id="CP000542">
    <property type="protein sequence ID" value="ABM58319.1"/>
    <property type="molecule type" value="Genomic_DNA"/>
</dbReference>
<dbReference type="InterPro" id="IPR018062">
    <property type="entry name" value="HTH_AraC-typ_CS"/>
</dbReference>
<evidence type="ECO:0000313" key="8">
    <source>
        <dbReference type="Proteomes" id="UP000000374"/>
    </source>
</evidence>
<dbReference type="Pfam" id="PF02311">
    <property type="entry name" value="AraC_binding"/>
    <property type="match status" value="1"/>
</dbReference>
<proteinExistence type="predicted"/>
<dbReference type="SUPFAM" id="SSF51215">
    <property type="entry name" value="Regulatory protein AraC"/>
    <property type="match status" value="1"/>
</dbReference>
<keyword evidence="3" id="KW-0010">Activator</keyword>
<evidence type="ECO:0000256" key="4">
    <source>
        <dbReference type="ARBA" id="ARBA00023163"/>
    </source>
</evidence>
<organism evidence="7 8">
    <name type="scientific">Verminephrobacter eiseniae (strain EF01-2)</name>
    <dbReference type="NCBI Taxonomy" id="391735"/>
    <lineage>
        <taxon>Bacteria</taxon>
        <taxon>Pseudomonadati</taxon>
        <taxon>Pseudomonadota</taxon>
        <taxon>Betaproteobacteria</taxon>
        <taxon>Burkholderiales</taxon>
        <taxon>Comamonadaceae</taxon>
        <taxon>Verminephrobacter</taxon>
    </lineage>
</organism>
<keyword evidence="8" id="KW-1185">Reference proteome</keyword>
<dbReference type="PRINTS" id="PR00032">
    <property type="entry name" value="HTHARAC"/>
</dbReference>
<dbReference type="PROSITE" id="PS01124">
    <property type="entry name" value="HTH_ARAC_FAMILY_2"/>
    <property type="match status" value="1"/>
</dbReference>
<evidence type="ECO:0000313" key="7">
    <source>
        <dbReference type="EMBL" id="ABM58319.1"/>
    </source>
</evidence>
<evidence type="ECO:0000256" key="1">
    <source>
        <dbReference type="ARBA" id="ARBA00023015"/>
    </source>
</evidence>
<evidence type="ECO:0000256" key="3">
    <source>
        <dbReference type="ARBA" id="ARBA00023159"/>
    </source>
</evidence>
<reference evidence="8" key="1">
    <citation type="submission" date="2006-12" db="EMBL/GenBank/DDBJ databases">
        <title>Complete sequence of chromosome 1 of Verminephrobacter eiseniae EF01-2.</title>
        <authorList>
            <person name="Copeland A."/>
            <person name="Lucas S."/>
            <person name="Lapidus A."/>
            <person name="Barry K."/>
            <person name="Detter J.C."/>
            <person name="Glavina del Rio T."/>
            <person name="Dalin E."/>
            <person name="Tice H."/>
            <person name="Pitluck S."/>
            <person name="Chertkov O."/>
            <person name="Brettin T."/>
            <person name="Bruce D."/>
            <person name="Han C."/>
            <person name="Tapia R."/>
            <person name="Gilna P."/>
            <person name="Schmutz J."/>
            <person name="Larimer F."/>
            <person name="Land M."/>
            <person name="Hauser L."/>
            <person name="Kyrpides N."/>
            <person name="Kim E."/>
            <person name="Stahl D."/>
            <person name="Richardson P."/>
        </authorList>
    </citation>
    <scope>NUCLEOTIDE SEQUENCE [LARGE SCALE GENOMIC DNA]</scope>
    <source>
        <strain evidence="8">EF01-2</strain>
    </source>
</reference>
<dbReference type="GO" id="GO:0043565">
    <property type="term" value="F:sequence-specific DNA binding"/>
    <property type="evidence" value="ECO:0007669"/>
    <property type="project" value="InterPro"/>
</dbReference>
<dbReference type="Pfam" id="PF12833">
    <property type="entry name" value="HTH_18"/>
    <property type="match status" value="1"/>
</dbReference>
<dbReference type="eggNOG" id="COG4977">
    <property type="taxonomic scope" value="Bacteria"/>
</dbReference>
<dbReference type="InterPro" id="IPR009057">
    <property type="entry name" value="Homeodomain-like_sf"/>
</dbReference>
<sequence>MAQAAGSIAGFIQNMHIPNMDGIQSYSLFGESRHLPDVLHCETIAARSVLHGWELAPHRHLRLHQLLLIESGSGSAQLDGDRQALFAGALINVPPGHVHAFRFQPHTQGWVTTLADEFMDQLFVRVGDVRRDLARPAIVRADPWIRQTMGQIWQEFSGRSKARALVLRGLSACLLGWTARAMAHNAPAEVPVHAPAHMSTHMSTPAPAAMPASTPAPESDLLQRLQALIEAHFAQPWRVADYARALCVSPTHLSRVARASTGVSALRLIEARRMREARRNLAYTHLSIATIADTLGYTDPAYFSRAFTRDAGLSPRSFRAQVSAPGPGQPPGKSAQRAGPGSS</sequence>
<protein>
    <submittedName>
        <fullName evidence="7">Transcriptional regulator, AraC family</fullName>
    </submittedName>
</protein>
<dbReference type="SMART" id="SM00342">
    <property type="entry name" value="HTH_ARAC"/>
    <property type="match status" value="1"/>
</dbReference>
<evidence type="ECO:0000256" key="2">
    <source>
        <dbReference type="ARBA" id="ARBA00023125"/>
    </source>
</evidence>
<feature type="domain" description="HTH araC/xylS-type" evidence="6">
    <location>
        <begin position="223"/>
        <end position="321"/>
    </location>
</feature>
<dbReference type="KEGG" id="vei:Veis_2574"/>
<dbReference type="HOGENOM" id="CLU_000445_88_2_4"/>